<evidence type="ECO:0000313" key="3">
    <source>
        <dbReference type="EMBL" id="KAJ8098442.1"/>
    </source>
</evidence>
<comment type="caution">
    <text evidence="3">The sequence shown here is derived from an EMBL/GenBank/DDBJ whole genome shotgun (WGS) entry which is preliminary data.</text>
</comment>
<dbReference type="InterPro" id="IPR029058">
    <property type="entry name" value="AB_hydrolase_fold"/>
</dbReference>
<proteinExistence type="inferred from homology"/>
<dbReference type="Pfam" id="PF05057">
    <property type="entry name" value="DUF676"/>
    <property type="match status" value="1"/>
</dbReference>
<dbReference type="Proteomes" id="UP001217417">
    <property type="component" value="Unassembled WGS sequence"/>
</dbReference>
<evidence type="ECO:0000256" key="1">
    <source>
        <dbReference type="ARBA" id="ARBA00007920"/>
    </source>
</evidence>
<dbReference type="GeneID" id="80883563"/>
<gene>
    <name evidence="3" type="ORF">POJ06DRAFT_259493</name>
</gene>
<protein>
    <recommendedName>
        <fullName evidence="2">DUF676 domain-containing protein</fullName>
    </recommendedName>
</protein>
<dbReference type="Gene3D" id="3.40.50.1820">
    <property type="entry name" value="alpha/beta hydrolase"/>
    <property type="match status" value="1"/>
</dbReference>
<keyword evidence="4" id="KW-1185">Reference proteome</keyword>
<reference evidence="3" key="1">
    <citation type="submission" date="2023-03" db="EMBL/GenBank/DDBJ databases">
        <title>Near-Complete genome sequence of Lipomyces tetrasporous NRRL Y-64009, an oleaginous yeast capable of growing on lignocellulosic hydrolysates.</title>
        <authorList>
            <consortium name="Lawrence Berkeley National Laboratory"/>
            <person name="Jagtap S.S."/>
            <person name="Liu J.-J."/>
            <person name="Walukiewicz H.E."/>
            <person name="Pangilinan J."/>
            <person name="Lipzen A."/>
            <person name="Ahrendt S."/>
            <person name="Koriabine M."/>
            <person name="Cobaugh K."/>
            <person name="Salamov A."/>
            <person name="Yoshinaga Y."/>
            <person name="Ng V."/>
            <person name="Daum C."/>
            <person name="Grigoriev I.V."/>
            <person name="Slininger P.J."/>
            <person name="Dien B.S."/>
            <person name="Jin Y.-S."/>
            <person name="Rao C.V."/>
        </authorList>
    </citation>
    <scope>NUCLEOTIDE SEQUENCE</scope>
    <source>
        <strain evidence="3">NRRL Y-64009</strain>
    </source>
</reference>
<dbReference type="RefSeq" id="XP_056041892.1">
    <property type="nucleotide sequence ID" value="XM_056188397.1"/>
</dbReference>
<sequence>MKTLLIVYVHGFKGDGTTFLQFPQHVEQRLKQIYPSTSIVSVVYPPYETKGDLSVAISAFLSFIESKVIDLEVANGTASPVVSPAVGVILVAHSMGGLVISDTTVQILARDPTLMFPKVIGLLCFDSPFLGLHSSVFAQDVVHRGAAKFNELKALGATVPVASVASYLFAKKSSEQPVRHTATDAPSQDQKQKSSPNWGKIAGLTAAGVATTAAAAAGTMWYLKSQNVDVNWAKDHLIFVGAIFQKPQVLKSRLWTLYQARERVSLVNYYTVIEPKEKVQPANTQDPTQVVKGLGKLVSGEGDGKRTFCNIPKEAPYSDFFVPAENKNATGEIEAHMNMFEEGRNSGYSTLLGESVETISGWVSAWVKG</sequence>
<organism evidence="3 4">
    <name type="scientific">Lipomyces tetrasporus</name>
    <dbReference type="NCBI Taxonomy" id="54092"/>
    <lineage>
        <taxon>Eukaryota</taxon>
        <taxon>Fungi</taxon>
        <taxon>Dikarya</taxon>
        <taxon>Ascomycota</taxon>
        <taxon>Saccharomycotina</taxon>
        <taxon>Lipomycetes</taxon>
        <taxon>Lipomycetales</taxon>
        <taxon>Lipomycetaceae</taxon>
        <taxon>Lipomyces</taxon>
    </lineage>
</organism>
<accession>A0AAD7QN53</accession>
<dbReference type="PANTHER" id="PTHR47842:SF1">
    <property type="entry name" value="DUF676 DOMAIN-CONTAINING PROTEIN"/>
    <property type="match status" value="1"/>
</dbReference>
<dbReference type="SUPFAM" id="SSF53474">
    <property type="entry name" value="alpha/beta-Hydrolases"/>
    <property type="match status" value="1"/>
</dbReference>
<evidence type="ECO:0000259" key="2">
    <source>
        <dbReference type="Pfam" id="PF05057"/>
    </source>
</evidence>
<dbReference type="AlphaFoldDB" id="A0AAD7QN53"/>
<name>A0AAD7QN53_9ASCO</name>
<dbReference type="EMBL" id="JARPMG010000009">
    <property type="protein sequence ID" value="KAJ8098442.1"/>
    <property type="molecule type" value="Genomic_DNA"/>
</dbReference>
<dbReference type="InterPro" id="IPR007751">
    <property type="entry name" value="DUF676_lipase-like"/>
</dbReference>
<dbReference type="PANTHER" id="PTHR47842">
    <property type="entry name" value="EXPRESSED PROTEIN"/>
    <property type="match status" value="1"/>
</dbReference>
<feature type="domain" description="DUF676" evidence="2">
    <location>
        <begin position="4"/>
        <end position="156"/>
    </location>
</feature>
<comment type="similarity">
    <text evidence="1">Belongs to the putative lipase ROG1 family.</text>
</comment>
<evidence type="ECO:0000313" key="4">
    <source>
        <dbReference type="Proteomes" id="UP001217417"/>
    </source>
</evidence>